<comment type="caution">
    <text evidence="2">The sequence shown here is derived from an EMBL/GenBank/DDBJ whole genome shotgun (WGS) entry which is preliminary data.</text>
</comment>
<feature type="compositionally biased region" description="Polar residues" evidence="1">
    <location>
        <begin position="14"/>
        <end position="25"/>
    </location>
</feature>
<evidence type="ECO:0000313" key="2">
    <source>
        <dbReference type="EMBL" id="RMZ95004.1"/>
    </source>
</evidence>
<dbReference type="EMBL" id="REGN01012669">
    <property type="protein sequence ID" value="RMZ95004.1"/>
    <property type="molecule type" value="Genomic_DNA"/>
</dbReference>
<feature type="region of interest" description="Disordered" evidence="1">
    <location>
        <begin position="1"/>
        <end position="30"/>
    </location>
</feature>
<accession>A0A3M7P8G2</accession>
<reference evidence="2 3" key="1">
    <citation type="journal article" date="2018" name="Sci. Rep.">
        <title>Genomic signatures of local adaptation to the degree of environmental predictability in rotifers.</title>
        <authorList>
            <person name="Franch-Gras L."/>
            <person name="Hahn C."/>
            <person name="Garcia-Roger E.M."/>
            <person name="Carmona M.J."/>
            <person name="Serra M."/>
            <person name="Gomez A."/>
        </authorList>
    </citation>
    <scope>NUCLEOTIDE SEQUENCE [LARGE SCALE GENOMIC DNA]</scope>
    <source>
        <strain evidence="2">HYR1</strain>
    </source>
</reference>
<keyword evidence="3" id="KW-1185">Reference proteome</keyword>
<organism evidence="2 3">
    <name type="scientific">Brachionus plicatilis</name>
    <name type="common">Marine rotifer</name>
    <name type="synonym">Brachionus muelleri</name>
    <dbReference type="NCBI Taxonomy" id="10195"/>
    <lineage>
        <taxon>Eukaryota</taxon>
        <taxon>Metazoa</taxon>
        <taxon>Spiralia</taxon>
        <taxon>Gnathifera</taxon>
        <taxon>Rotifera</taxon>
        <taxon>Eurotatoria</taxon>
        <taxon>Monogononta</taxon>
        <taxon>Pseudotrocha</taxon>
        <taxon>Ploima</taxon>
        <taxon>Brachionidae</taxon>
        <taxon>Brachionus</taxon>
    </lineage>
</organism>
<dbReference type="AlphaFoldDB" id="A0A3M7P8G2"/>
<protein>
    <submittedName>
        <fullName evidence="2">Uncharacterized protein</fullName>
    </submittedName>
</protein>
<dbReference type="Proteomes" id="UP000276133">
    <property type="component" value="Unassembled WGS sequence"/>
</dbReference>
<gene>
    <name evidence="2" type="ORF">BpHYR1_003713</name>
</gene>
<evidence type="ECO:0000313" key="3">
    <source>
        <dbReference type="Proteomes" id="UP000276133"/>
    </source>
</evidence>
<name>A0A3M7P8G2_BRAPC</name>
<sequence length="72" mass="8356">MYKKKKKNPEDDISNASECDSNGSDLENRNLSRSRDSLRYKIILNQRVILSLKYFHSEGALDTDFDTDLTNK</sequence>
<proteinExistence type="predicted"/>
<evidence type="ECO:0000256" key="1">
    <source>
        <dbReference type="SAM" id="MobiDB-lite"/>
    </source>
</evidence>